<dbReference type="Proteomes" id="UP000318943">
    <property type="component" value="Unassembled WGS sequence"/>
</dbReference>
<dbReference type="SUPFAM" id="SSF89796">
    <property type="entry name" value="CoA-transferase family III (CaiB/BaiF)"/>
    <property type="match status" value="1"/>
</dbReference>
<gene>
    <name evidence="2" type="ORF">FGG12_06745</name>
</gene>
<dbReference type="GO" id="GO:0016740">
    <property type="term" value="F:transferase activity"/>
    <property type="evidence" value="ECO:0007669"/>
    <property type="project" value="UniProtKB-KW"/>
</dbReference>
<dbReference type="EMBL" id="VCIZ01000003">
    <property type="protein sequence ID" value="TSP13342.1"/>
    <property type="molecule type" value="Genomic_DNA"/>
</dbReference>
<keyword evidence="1 2" id="KW-0808">Transferase</keyword>
<comment type="caution">
    <text evidence="2">The sequence shown here is derived from an EMBL/GenBank/DDBJ whole genome shotgun (WGS) entry which is preliminary data.</text>
</comment>
<reference evidence="2 3" key="1">
    <citation type="submission" date="2019-05" db="EMBL/GenBank/DDBJ databases">
        <title>Whole genome sequence analysis of Cupriavidus campinensis S14E4C strain.</title>
        <authorList>
            <person name="Abbaszade G."/>
            <person name="Szabo A."/>
            <person name="Toumi M."/>
            <person name="Toth E."/>
        </authorList>
    </citation>
    <scope>NUCLEOTIDE SEQUENCE [LARGE SCALE GENOMIC DNA]</scope>
    <source>
        <strain evidence="2 3">S14E4C</strain>
    </source>
</reference>
<sequence>MQPQSQPQPQPQPQPVKPLRNIRVLDLTNVLAGPFCCHQLAHMGAEVIKVETPGTGDLARQLGADADLNQRLMGVSFLAQNPGKRSITLNLKHARGKEVFRKLVASADVLVENFRPGVMKRLDLGHEDLKAVNPRLIYCAISGFGQDGPLSDLPAYDQIIQGMSGVMSITGDPETAPYRVGYPVSDTIGGITAAFAIAASLADTTRTEGYFLDVSMLEATLATMGWVVSNHLIAGKAPSPMGNENMTASPSGTFRTGDGLLNIAANKQEQFEAVCRVLGRPELATDARFAQRQARLTNRRALTEALEAELAREPATVWWQRLNEAGVPAGPVLNVPDTLAHPQVRDRGMVGHFPDVPGVGRDIRLVRTGFKVNGQAPAVDTPPPELGQHTRDILVELGYADADIDTLKQERAL</sequence>
<evidence type="ECO:0000313" key="3">
    <source>
        <dbReference type="Proteomes" id="UP000318943"/>
    </source>
</evidence>
<dbReference type="InterPro" id="IPR003673">
    <property type="entry name" value="CoA-Trfase_fam_III"/>
</dbReference>
<name>A0ABY3EQX8_9BURK</name>
<dbReference type="InterPro" id="IPR044855">
    <property type="entry name" value="CoA-Trfase_III_dom3_sf"/>
</dbReference>
<keyword evidence="3" id="KW-1185">Reference proteome</keyword>
<dbReference type="Gene3D" id="3.30.1540.10">
    <property type="entry name" value="formyl-coa transferase, domain 3"/>
    <property type="match status" value="1"/>
</dbReference>
<accession>A0ABY3EQX8</accession>
<organism evidence="2 3">
    <name type="scientific">Cupriavidus campinensis</name>
    <dbReference type="NCBI Taxonomy" id="151783"/>
    <lineage>
        <taxon>Bacteria</taxon>
        <taxon>Pseudomonadati</taxon>
        <taxon>Pseudomonadota</taxon>
        <taxon>Betaproteobacteria</taxon>
        <taxon>Burkholderiales</taxon>
        <taxon>Burkholderiaceae</taxon>
        <taxon>Cupriavidus</taxon>
    </lineage>
</organism>
<protein>
    <submittedName>
        <fullName evidence="2">CoA transferase</fullName>
    </submittedName>
</protein>
<dbReference type="Pfam" id="PF02515">
    <property type="entry name" value="CoA_transf_3"/>
    <property type="match status" value="1"/>
</dbReference>
<proteinExistence type="predicted"/>
<dbReference type="RefSeq" id="WP_144196911.1">
    <property type="nucleotide sequence ID" value="NZ_VCIZ01000003.1"/>
</dbReference>
<dbReference type="Gene3D" id="3.40.50.10540">
    <property type="entry name" value="Crotonobetainyl-coa:carnitine coa-transferase, domain 1"/>
    <property type="match status" value="1"/>
</dbReference>
<dbReference type="InterPro" id="IPR023606">
    <property type="entry name" value="CoA-Trfase_III_dom_1_sf"/>
</dbReference>
<evidence type="ECO:0000256" key="1">
    <source>
        <dbReference type="ARBA" id="ARBA00022679"/>
    </source>
</evidence>
<dbReference type="PANTHER" id="PTHR48207">
    <property type="entry name" value="SUCCINATE--HYDROXYMETHYLGLUTARATE COA-TRANSFERASE"/>
    <property type="match status" value="1"/>
</dbReference>
<evidence type="ECO:0000313" key="2">
    <source>
        <dbReference type="EMBL" id="TSP13342.1"/>
    </source>
</evidence>
<dbReference type="PANTHER" id="PTHR48207:SF3">
    <property type="entry name" value="SUCCINATE--HYDROXYMETHYLGLUTARATE COA-TRANSFERASE"/>
    <property type="match status" value="1"/>
</dbReference>
<dbReference type="InterPro" id="IPR050483">
    <property type="entry name" value="CoA-transferase_III_domain"/>
</dbReference>